<protein>
    <submittedName>
        <fullName evidence="2">Uncharacterized protein</fullName>
    </submittedName>
</protein>
<dbReference type="Proteomes" id="UP000256774">
    <property type="component" value="Unassembled WGS sequence"/>
</dbReference>
<accession>A0A3E0HA02</accession>
<dbReference type="RefSeq" id="WP_116207559.1">
    <property type="nucleotide sequence ID" value="NZ_QUNR01000001.1"/>
</dbReference>
<comment type="caution">
    <text evidence="2">The sequence shown here is derived from an EMBL/GenBank/DDBJ whole genome shotgun (WGS) entry which is preliminary data.</text>
</comment>
<dbReference type="AlphaFoldDB" id="A0A3E0HA02"/>
<proteinExistence type="predicted"/>
<keyword evidence="1" id="KW-0812">Transmembrane</keyword>
<keyword evidence="1" id="KW-0472">Membrane</keyword>
<gene>
    <name evidence="2" type="ORF">DFR26_0732</name>
</gene>
<evidence type="ECO:0000313" key="3">
    <source>
        <dbReference type="Proteomes" id="UP000256774"/>
    </source>
</evidence>
<keyword evidence="3" id="KW-1185">Reference proteome</keyword>
<dbReference type="EMBL" id="QUNR01000001">
    <property type="protein sequence ID" value="REH40531.1"/>
    <property type="molecule type" value="Genomic_DNA"/>
</dbReference>
<name>A0A3E0HA02_9GAMM</name>
<reference evidence="2 3" key="1">
    <citation type="submission" date="2018-08" db="EMBL/GenBank/DDBJ databases">
        <title>Genomic Encyclopedia of Type Strains, Phase IV (KMG-IV): sequencing the most valuable type-strain genomes for metagenomic binning, comparative biology and taxonomic classification.</title>
        <authorList>
            <person name="Goeker M."/>
        </authorList>
    </citation>
    <scope>NUCLEOTIDE SEQUENCE [LARGE SCALE GENOMIC DNA]</scope>
    <source>
        <strain evidence="2 3">DSM 26022</strain>
    </source>
</reference>
<sequence length="64" mass="7013">MSYDYFLLYLSAGVGVGVVLGLILLVLAYKNRIALRSLLSPIRYRRTPALVKPVALDGTTTTQT</sequence>
<evidence type="ECO:0000313" key="2">
    <source>
        <dbReference type="EMBL" id="REH40531.1"/>
    </source>
</evidence>
<organism evidence="2 3">
    <name type="scientific">Paraperlucidibaca baekdonensis</name>
    <dbReference type="NCBI Taxonomy" id="748120"/>
    <lineage>
        <taxon>Bacteria</taxon>
        <taxon>Pseudomonadati</taxon>
        <taxon>Pseudomonadota</taxon>
        <taxon>Gammaproteobacteria</taxon>
        <taxon>Moraxellales</taxon>
        <taxon>Moraxellaceae</taxon>
        <taxon>Paraperlucidibaca</taxon>
    </lineage>
</organism>
<evidence type="ECO:0000256" key="1">
    <source>
        <dbReference type="SAM" id="Phobius"/>
    </source>
</evidence>
<keyword evidence="1" id="KW-1133">Transmembrane helix</keyword>
<feature type="transmembrane region" description="Helical" evidence="1">
    <location>
        <begin position="6"/>
        <end position="29"/>
    </location>
</feature>